<protein>
    <recommendedName>
        <fullName evidence="3">Transglutaminase-like domain-containing protein</fullName>
    </recommendedName>
</protein>
<dbReference type="OrthoDB" id="87747at2157"/>
<evidence type="ECO:0008006" key="3">
    <source>
        <dbReference type="Google" id="ProtNLM"/>
    </source>
</evidence>
<dbReference type="RefSeq" id="WP_004068572.1">
    <property type="nucleotide sequence ID" value="NC_022084.1"/>
</dbReference>
<dbReference type="AlphaFoldDB" id="H3ZNY4"/>
<dbReference type="InterPro" id="IPR038765">
    <property type="entry name" value="Papain-like_cys_pep_sf"/>
</dbReference>
<organism evidence="1 2">
    <name type="scientific">Thermococcus litoralis (strain ATCC 51850 / DSM 5473 / JCM 8560 / NS-C)</name>
    <dbReference type="NCBI Taxonomy" id="523849"/>
    <lineage>
        <taxon>Archaea</taxon>
        <taxon>Methanobacteriati</taxon>
        <taxon>Methanobacteriota</taxon>
        <taxon>Thermococci</taxon>
        <taxon>Thermococcales</taxon>
        <taxon>Thermococcaceae</taxon>
        <taxon>Thermococcus</taxon>
    </lineage>
</organism>
<sequence length="192" mass="21783">MVDYISGFHDDVCRVILCNNGQRIILYKVPPLAISKYIIPDIANRLVANIKLNDKKGLQKLHRDLLKEICYIPTITIKDNNELHPLNTIGQRCGNCLQISILEASILRGLGFSEREVYVFLLLHKGESVFEASHAVCGVFLEKKEICLENEVIILDPSNLKTCSISLLKLLLTHNIHTFFNDKIAFLVEILK</sequence>
<dbReference type="EMBL" id="CP006670">
    <property type="protein sequence ID" value="EHR78325.1"/>
    <property type="molecule type" value="Genomic_DNA"/>
</dbReference>
<keyword evidence="2" id="KW-1185">Reference proteome</keyword>
<proteinExistence type="predicted"/>
<name>H3ZNY4_THELN</name>
<accession>H3ZNY4</accession>
<gene>
    <name evidence="1" type="ORF">OCC_11844</name>
</gene>
<dbReference type="PaxDb" id="523849-OCC_11844"/>
<dbReference type="Proteomes" id="UP000015502">
    <property type="component" value="Chromosome"/>
</dbReference>
<dbReference type="GeneID" id="8096571"/>
<dbReference type="SUPFAM" id="SSF54001">
    <property type="entry name" value="Cysteine proteinases"/>
    <property type="match status" value="1"/>
</dbReference>
<dbReference type="Gene3D" id="3.10.620.30">
    <property type="match status" value="1"/>
</dbReference>
<dbReference type="KEGG" id="tlt:OCC_11844"/>
<reference evidence="1 2" key="1">
    <citation type="journal article" date="2012" name="J. Bacteriol.">
        <title>Genome sequence of the model hyperthermophilic archaeon Thermococcus litoralis NS-C.</title>
        <authorList>
            <person name="Gardner A.F."/>
            <person name="Kumar S."/>
            <person name="Perler F.B."/>
        </authorList>
    </citation>
    <scope>NUCLEOTIDE SEQUENCE [LARGE SCALE GENOMIC DNA]</scope>
    <source>
        <strain evidence="2">ATCC 51850 / DSM 5473 / JCM 8560 / NS-C</strain>
    </source>
</reference>
<evidence type="ECO:0000313" key="2">
    <source>
        <dbReference type="Proteomes" id="UP000015502"/>
    </source>
</evidence>
<dbReference type="HOGENOM" id="CLU_1640064_0_0_2"/>
<evidence type="ECO:0000313" key="1">
    <source>
        <dbReference type="EMBL" id="EHR78325.1"/>
    </source>
</evidence>
<dbReference type="STRING" id="523849.OCC_11844"/>